<dbReference type="PANTHER" id="PTHR33044">
    <property type="entry name" value="BIFUNCTIONAL INHIBITOR/LIPID-TRANSFER PROTEIN/SEED STORAGE 2S ALBUMIN SUPERFAMILY PROTEIN-RELATED"/>
    <property type="match status" value="1"/>
</dbReference>
<gene>
    <name evidence="8" type="ORF">NCGR_LOCUS55022</name>
</gene>
<dbReference type="Gene3D" id="1.10.110.10">
    <property type="entry name" value="Plant lipid-transfer and hydrophobic proteins"/>
    <property type="match status" value="1"/>
</dbReference>
<dbReference type="EMBL" id="CAJGYO010000016">
    <property type="protein sequence ID" value="CAD6271736.1"/>
    <property type="molecule type" value="Genomic_DNA"/>
</dbReference>
<evidence type="ECO:0000256" key="2">
    <source>
        <dbReference type="ARBA" id="ARBA00022729"/>
    </source>
</evidence>
<organism evidence="8 9">
    <name type="scientific">Miscanthus lutarioriparius</name>
    <dbReference type="NCBI Taxonomy" id="422564"/>
    <lineage>
        <taxon>Eukaryota</taxon>
        <taxon>Viridiplantae</taxon>
        <taxon>Streptophyta</taxon>
        <taxon>Embryophyta</taxon>
        <taxon>Tracheophyta</taxon>
        <taxon>Spermatophyta</taxon>
        <taxon>Magnoliopsida</taxon>
        <taxon>Liliopsida</taxon>
        <taxon>Poales</taxon>
        <taxon>Poaceae</taxon>
        <taxon>PACMAD clade</taxon>
        <taxon>Panicoideae</taxon>
        <taxon>Andropogonodae</taxon>
        <taxon>Andropogoneae</taxon>
        <taxon>Saccharinae</taxon>
        <taxon>Miscanthus</taxon>
    </lineage>
</organism>
<accession>A0A811RMM0</accession>
<evidence type="ECO:0000256" key="4">
    <source>
        <dbReference type="ARBA" id="ARBA00023180"/>
    </source>
</evidence>
<dbReference type="InterPro" id="IPR043325">
    <property type="entry name" value="LTSS"/>
</dbReference>
<dbReference type="Pfam" id="PF14368">
    <property type="entry name" value="LTP_2"/>
    <property type="match status" value="1"/>
</dbReference>
<dbReference type="AlphaFoldDB" id="A0A811RMM0"/>
<comment type="similarity">
    <text evidence="1">Belongs to the plant LTP family.</text>
</comment>
<keyword evidence="4" id="KW-0325">Glycoprotein</keyword>
<feature type="signal peptide" evidence="6">
    <location>
        <begin position="1"/>
        <end position="25"/>
    </location>
</feature>
<evidence type="ECO:0000256" key="5">
    <source>
        <dbReference type="SAM" id="MobiDB-lite"/>
    </source>
</evidence>
<evidence type="ECO:0000256" key="3">
    <source>
        <dbReference type="ARBA" id="ARBA00023157"/>
    </source>
</evidence>
<dbReference type="InterPro" id="IPR036312">
    <property type="entry name" value="Bifun_inhib/LTP/seed_sf"/>
</dbReference>
<comment type="caution">
    <text evidence="8">The sequence shown here is derived from an EMBL/GenBank/DDBJ whole genome shotgun (WGS) entry which is preliminary data.</text>
</comment>
<evidence type="ECO:0000256" key="6">
    <source>
        <dbReference type="SAM" id="SignalP"/>
    </source>
</evidence>
<evidence type="ECO:0000259" key="7">
    <source>
        <dbReference type="Pfam" id="PF14368"/>
    </source>
</evidence>
<feature type="domain" description="Bifunctional inhibitor/plant lipid transfer protein/seed storage helical" evidence="7">
    <location>
        <begin position="128"/>
        <end position="211"/>
    </location>
</feature>
<dbReference type="SUPFAM" id="SSF47699">
    <property type="entry name" value="Bifunctional inhibitor/lipid-transfer protein/seed storage 2S albumin"/>
    <property type="match status" value="1"/>
</dbReference>
<keyword evidence="2 6" id="KW-0732">Signal</keyword>
<keyword evidence="9" id="KW-1185">Reference proteome</keyword>
<feature type="chain" id="PRO_5032351200" description="Bifunctional inhibitor/plant lipid transfer protein/seed storage helical domain-containing protein" evidence="6">
    <location>
        <begin position="26"/>
        <end position="255"/>
    </location>
</feature>
<protein>
    <recommendedName>
        <fullName evidence="7">Bifunctional inhibitor/plant lipid transfer protein/seed storage helical domain-containing protein</fullName>
    </recommendedName>
</protein>
<evidence type="ECO:0000256" key="1">
    <source>
        <dbReference type="ARBA" id="ARBA00009748"/>
    </source>
</evidence>
<keyword evidence="3" id="KW-1015">Disulfide bond</keyword>
<dbReference type="Proteomes" id="UP000604825">
    <property type="component" value="Unassembled WGS sequence"/>
</dbReference>
<feature type="region of interest" description="Disordered" evidence="5">
    <location>
        <begin position="106"/>
        <end position="134"/>
    </location>
</feature>
<dbReference type="OrthoDB" id="681759at2759"/>
<dbReference type="CDD" id="cd00010">
    <property type="entry name" value="AAI_LTSS"/>
    <property type="match status" value="1"/>
</dbReference>
<name>A0A811RMM0_9POAL</name>
<sequence>MASPKLIALFFAFAMAAAALHPSEAARVQVVQQAFKPAAAGQEAAEKVADQAASGGVARPSTTPPAGIPAGLPPDLLAAILGLLFPGLGGIIGLLQPLIPLLPPPGSSSPPLQGAGNLGASLTSFSPPPRQPQPEECMTPLAGMLPCTDYLTNITVLTPPGECCDGLKSVISDAPICLCHGMNGDMNQFLPKPVDPIRMLILPLACGTVLPLQTLFTCNCAADNASYSYASRAADDACYTSFSVTVDGFVEFRCW</sequence>
<dbReference type="InterPro" id="IPR016140">
    <property type="entry name" value="Bifunc_inhib/LTP/seed_store"/>
</dbReference>
<proteinExistence type="inferred from homology"/>
<reference evidence="8" key="1">
    <citation type="submission" date="2020-10" db="EMBL/GenBank/DDBJ databases">
        <authorList>
            <person name="Han B."/>
            <person name="Lu T."/>
            <person name="Zhao Q."/>
            <person name="Huang X."/>
            <person name="Zhao Y."/>
        </authorList>
    </citation>
    <scope>NUCLEOTIDE SEQUENCE</scope>
</reference>
<evidence type="ECO:0000313" key="8">
    <source>
        <dbReference type="EMBL" id="CAD6271736.1"/>
    </source>
</evidence>
<evidence type="ECO:0000313" key="9">
    <source>
        <dbReference type="Proteomes" id="UP000604825"/>
    </source>
</evidence>